<dbReference type="PANTHER" id="PTHR11076:SF34">
    <property type="entry name" value="PROTEIN UMUC"/>
    <property type="match status" value="1"/>
</dbReference>
<evidence type="ECO:0000259" key="6">
    <source>
        <dbReference type="PROSITE" id="PS50173"/>
    </source>
</evidence>
<dbReference type="Proteomes" id="UP000503840">
    <property type="component" value="Unassembled WGS sequence"/>
</dbReference>
<dbReference type="Gene3D" id="3.30.70.270">
    <property type="match status" value="1"/>
</dbReference>
<dbReference type="AlphaFoldDB" id="A0A7J0BHP3"/>
<accession>A0A7J0BHP3</accession>
<evidence type="ECO:0000256" key="1">
    <source>
        <dbReference type="ARBA" id="ARBA00010945"/>
    </source>
</evidence>
<dbReference type="InterPro" id="IPR043128">
    <property type="entry name" value="Rev_trsase/Diguanyl_cyclase"/>
</dbReference>
<dbReference type="SUPFAM" id="SSF56672">
    <property type="entry name" value="DNA/RNA polymerases"/>
    <property type="match status" value="1"/>
</dbReference>
<sequence>MTVAASSLPVYALVDCNNFYCSCERVFRPDLVNRPVVVLSNNDGCVIARSNEAKTLGIPMGAPYYKHKQMMERTGTTVFSSNYALYGDMSSRVMQVLGSFSPDMEVYSIDEAFLRLDGFRSRDLARYAQDLRGQVAQWTGIPVSVGMGPTRTLAKIAGRVGKKIPACEGVFDISRYWDTPAAVDRILDTVAAGDVWGVGRRYADMLAGHRVHTARQLRDMPDYWVRKHMTVTGLHTVLELRGISCMDLDAAPAPRRSIVSSRSFGRPVETYAEAHEAVADYMTRAAEKLRRESLVAHTVGVVVRTNSFKKEEAQYSSFQTRNLARPTDYTPFLLQEGKALLDALFKEGYRYKKVGVMLSGLEPKYGGQYNLLDCMTGETDRDKARDTLMRATDAINARFGRGTVEFAAGGVKKEWQMRQEFRSPHYTTDWKELAVVR</sequence>
<dbReference type="GO" id="GO:0003684">
    <property type="term" value="F:damaged DNA binding"/>
    <property type="evidence" value="ECO:0007669"/>
    <property type="project" value="InterPro"/>
</dbReference>
<dbReference type="PANTHER" id="PTHR11076">
    <property type="entry name" value="DNA REPAIR POLYMERASE UMUC / TRANSFERASE FAMILY MEMBER"/>
    <property type="match status" value="1"/>
</dbReference>
<evidence type="ECO:0000256" key="5">
    <source>
        <dbReference type="ARBA" id="ARBA00023236"/>
    </source>
</evidence>
<dbReference type="Pfam" id="PF00817">
    <property type="entry name" value="IMS"/>
    <property type="match status" value="1"/>
</dbReference>
<proteinExistence type="inferred from homology"/>
<dbReference type="EMBL" id="BLVO01000012">
    <property type="protein sequence ID" value="GFM32741.1"/>
    <property type="molecule type" value="Genomic_DNA"/>
</dbReference>
<protein>
    <submittedName>
        <fullName evidence="7">UmuC protein</fullName>
    </submittedName>
</protein>
<feature type="domain" description="UmuC" evidence="6">
    <location>
        <begin position="11"/>
        <end position="199"/>
    </location>
</feature>
<keyword evidence="4" id="KW-0234">DNA repair</keyword>
<evidence type="ECO:0000256" key="4">
    <source>
        <dbReference type="ARBA" id="ARBA00023204"/>
    </source>
</evidence>
<dbReference type="Gene3D" id="3.40.1170.60">
    <property type="match status" value="1"/>
</dbReference>
<dbReference type="PROSITE" id="PS50173">
    <property type="entry name" value="UMUC"/>
    <property type="match status" value="1"/>
</dbReference>
<dbReference type="GO" id="GO:0006281">
    <property type="term" value="P:DNA repair"/>
    <property type="evidence" value="ECO:0007669"/>
    <property type="project" value="UniProtKB-KW"/>
</dbReference>
<evidence type="ECO:0000313" key="7">
    <source>
        <dbReference type="EMBL" id="GFM32741.1"/>
    </source>
</evidence>
<dbReference type="Gene3D" id="3.30.1490.100">
    <property type="entry name" value="DNA polymerase, Y-family, little finger domain"/>
    <property type="match status" value="1"/>
</dbReference>
<keyword evidence="3" id="KW-0741">SOS mutagenesis</keyword>
<dbReference type="InterPro" id="IPR025188">
    <property type="entry name" value="DUF4113"/>
</dbReference>
<dbReference type="GO" id="GO:0003887">
    <property type="term" value="F:DNA-directed DNA polymerase activity"/>
    <property type="evidence" value="ECO:0007669"/>
    <property type="project" value="TreeGrafter"/>
</dbReference>
<gene>
    <name evidence="7" type="primary">umuC</name>
    <name evidence="7" type="ORF">DSM101010T_11060</name>
</gene>
<dbReference type="GO" id="GO:0009432">
    <property type="term" value="P:SOS response"/>
    <property type="evidence" value="ECO:0007669"/>
    <property type="project" value="UniProtKB-KW"/>
</dbReference>
<dbReference type="GO" id="GO:0042276">
    <property type="term" value="P:error-prone translesion synthesis"/>
    <property type="evidence" value="ECO:0007669"/>
    <property type="project" value="TreeGrafter"/>
</dbReference>
<keyword evidence="5" id="KW-0742">SOS response</keyword>
<reference evidence="7 8" key="1">
    <citation type="submission" date="2020-05" db="EMBL/GenBank/DDBJ databases">
        <title>Draft genome sequence of Desulfovibrio sp. strain HN2T.</title>
        <authorList>
            <person name="Ueno A."/>
            <person name="Tamazawa S."/>
            <person name="Tamamura S."/>
            <person name="Murakami T."/>
            <person name="Kiyama T."/>
            <person name="Inomata H."/>
            <person name="Amano Y."/>
            <person name="Miyakawa K."/>
            <person name="Tamaki H."/>
            <person name="Naganuma T."/>
            <person name="Kaneko K."/>
        </authorList>
    </citation>
    <scope>NUCLEOTIDE SEQUENCE [LARGE SCALE GENOMIC DNA]</scope>
    <source>
        <strain evidence="7 8">HN2</strain>
    </source>
</reference>
<dbReference type="RefSeq" id="WP_174404421.1">
    <property type="nucleotide sequence ID" value="NZ_BLVO01000012.1"/>
</dbReference>
<comment type="caution">
    <text evidence="7">The sequence shown here is derived from an EMBL/GenBank/DDBJ whole genome shotgun (WGS) entry which is preliminary data.</text>
</comment>
<comment type="similarity">
    <text evidence="1">Belongs to the DNA polymerase type-Y family.</text>
</comment>
<evidence type="ECO:0000313" key="8">
    <source>
        <dbReference type="Proteomes" id="UP000503840"/>
    </source>
</evidence>
<dbReference type="InterPro" id="IPR017961">
    <property type="entry name" value="DNA_pol_Y-fam_little_finger"/>
</dbReference>
<dbReference type="InterPro" id="IPR036775">
    <property type="entry name" value="DNA_pol_Y-fam_lit_finger_sf"/>
</dbReference>
<keyword evidence="8" id="KW-1185">Reference proteome</keyword>
<dbReference type="InterPro" id="IPR050116">
    <property type="entry name" value="DNA_polymerase-Y"/>
</dbReference>
<dbReference type="CDD" id="cd01700">
    <property type="entry name" value="PolY_Pol_V_umuC"/>
    <property type="match status" value="1"/>
</dbReference>
<dbReference type="InterPro" id="IPR001126">
    <property type="entry name" value="UmuC"/>
</dbReference>
<dbReference type="InterPro" id="IPR043502">
    <property type="entry name" value="DNA/RNA_pol_sf"/>
</dbReference>
<organism evidence="7 8">
    <name type="scientific">Desulfovibrio subterraneus</name>
    <dbReference type="NCBI Taxonomy" id="2718620"/>
    <lineage>
        <taxon>Bacteria</taxon>
        <taxon>Pseudomonadati</taxon>
        <taxon>Thermodesulfobacteriota</taxon>
        <taxon>Desulfovibrionia</taxon>
        <taxon>Desulfovibrionales</taxon>
        <taxon>Desulfovibrionaceae</taxon>
        <taxon>Desulfovibrio</taxon>
    </lineage>
</organism>
<name>A0A7J0BHP3_9BACT</name>
<evidence type="ECO:0000256" key="2">
    <source>
        <dbReference type="ARBA" id="ARBA00022763"/>
    </source>
</evidence>
<dbReference type="Pfam" id="PF11799">
    <property type="entry name" value="IMS_C"/>
    <property type="match status" value="1"/>
</dbReference>
<keyword evidence="2" id="KW-0227">DNA damage</keyword>
<evidence type="ECO:0000256" key="3">
    <source>
        <dbReference type="ARBA" id="ARBA00023199"/>
    </source>
</evidence>
<dbReference type="SUPFAM" id="SSF100879">
    <property type="entry name" value="Lesion bypass DNA polymerase (Y-family), little finger domain"/>
    <property type="match status" value="1"/>
</dbReference>
<dbReference type="GO" id="GO:0005829">
    <property type="term" value="C:cytosol"/>
    <property type="evidence" value="ECO:0007669"/>
    <property type="project" value="TreeGrafter"/>
</dbReference>
<dbReference type="Pfam" id="PF13438">
    <property type="entry name" value="DUF4113"/>
    <property type="match status" value="1"/>
</dbReference>